<feature type="signal peptide" evidence="2">
    <location>
        <begin position="1"/>
        <end position="25"/>
    </location>
</feature>
<protein>
    <recommendedName>
        <fullName evidence="4">S-layer protein</fullName>
    </recommendedName>
</protein>
<keyword evidence="2" id="KW-0732">Signal</keyword>
<dbReference type="AlphaFoldDB" id="A0A1E5QJ60"/>
<sequence length="111" mass="12327">MQRIQPILTALTLLILPNFTPGAIAQTPLPAGVTQAQILNACANNRVVQDLPNPYTDVTPQDWAYEAVLKMYYCGAYRGAIPPQQYQEFLERQRTQGSEPSRPVSTVLPLN</sequence>
<feature type="region of interest" description="Disordered" evidence="1">
    <location>
        <begin position="91"/>
        <end position="111"/>
    </location>
</feature>
<gene>
    <name evidence="3" type="ORF">BH720_13230</name>
</gene>
<dbReference type="EMBL" id="MJGC01000062">
    <property type="protein sequence ID" value="OEJ74736.1"/>
    <property type="molecule type" value="Genomic_DNA"/>
</dbReference>
<evidence type="ECO:0008006" key="4">
    <source>
        <dbReference type="Google" id="ProtNLM"/>
    </source>
</evidence>
<dbReference type="RefSeq" id="WP_069967684.1">
    <property type="nucleotide sequence ID" value="NZ_CM124774.1"/>
</dbReference>
<feature type="chain" id="PRO_5009184347" description="S-layer protein" evidence="2">
    <location>
        <begin position="26"/>
        <end position="111"/>
    </location>
</feature>
<reference evidence="3" key="1">
    <citation type="submission" date="2016-09" db="EMBL/GenBank/DDBJ databases">
        <title>Draft genome of thermotolerant cyanobacterium Desertifilum sp. strain IPPAS B-1220.</title>
        <authorList>
            <person name="Sinetova M.A."/>
            <person name="Bolakhan K."/>
            <person name="Zayadan B.K."/>
            <person name="Mironov K.S."/>
            <person name="Ustinova V."/>
            <person name="Kupriyanova E.V."/>
            <person name="Sidorov R.A."/>
            <person name="Skrypnik A.N."/>
            <person name="Gogoleva N.E."/>
            <person name="Gogolev Y.V."/>
            <person name="Los D.A."/>
        </authorList>
    </citation>
    <scope>NUCLEOTIDE SEQUENCE [LARGE SCALE GENOMIC DNA]</scope>
    <source>
        <strain evidence="3">IPPAS B-1220</strain>
    </source>
</reference>
<accession>A0A1E5QJ60</accession>
<evidence type="ECO:0000256" key="2">
    <source>
        <dbReference type="SAM" id="SignalP"/>
    </source>
</evidence>
<evidence type="ECO:0000256" key="1">
    <source>
        <dbReference type="SAM" id="MobiDB-lite"/>
    </source>
</evidence>
<proteinExistence type="predicted"/>
<evidence type="ECO:0000313" key="3">
    <source>
        <dbReference type="EMBL" id="OEJ74736.1"/>
    </source>
</evidence>
<name>A0A1E5QJ60_9CYAN</name>
<comment type="caution">
    <text evidence="3">The sequence shown here is derived from an EMBL/GenBank/DDBJ whole genome shotgun (WGS) entry which is preliminary data.</text>
</comment>
<organism evidence="3">
    <name type="scientific">Desertifilum tharense IPPAS B-1220</name>
    <dbReference type="NCBI Taxonomy" id="1781255"/>
    <lineage>
        <taxon>Bacteria</taxon>
        <taxon>Bacillati</taxon>
        <taxon>Cyanobacteriota</taxon>
        <taxon>Cyanophyceae</taxon>
        <taxon>Desertifilales</taxon>
        <taxon>Desertifilaceae</taxon>
        <taxon>Desertifilum</taxon>
    </lineage>
</organism>